<dbReference type="AlphaFoldDB" id="A0A370QB64"/>
<evidence type="ECO:0000313" key="3">
    <source>
        <dbReference type="Proteomes" id="UP000255317"/>
    </source>
</evidence>
<organism evidence="2 3">
    <name type="scientific">Marinirhabdus gelatinilytica</name>
    <dbReference type="NCBI Taxonomy" id="1703343"/>
    <lineage>
        <taxon>Bacteria</taxon>
        <taxon>Pseudomonadati</taxon>
        <taxon>Bacteroidota</taxon>
        <taxon>Flavobacteriia</taxon>
        <taxon>Flavobacteriales</taxon>
        <taxon>Flavobacteriaceae</taxon>
    </lineage>
</organism>
<feature type="signal peptide" evidence="1">
    <location>
        <begin position="1"/>
        <end position="21"/>
    </location>
</feature>
<protein>
    <submittedName>
        <fullName evidence="2">Uncharacterized protein</fullName>
    </submittedName>
</protein>
<dbReference type="RefSeq" id="WP_115124005.1">
    <property type="nucleotide sequence ID" value="NZ_QRAO01000003.1"/>
</dbReference>
<dbReference type="EMBL" id="QRAO01000003">
    <property type="protein sequence ID" value="RDK85602.1"/>
    <property type="molecule type" value="Genomic_DNA"/>
</dbReference>
<comment type="caution">
    <text evidence="2">The sequence shown here is derived from an EMBL/GenBank/DDBJ whole genome shotgun (WGS) entry which is preliminary data.</text>
</comment>
<evidence type="ECO:0000313" key="2">
    <source>
        <dbReference type="EMBL" id="RDK85602.1"/>
    </source>
</evidence>
<accession>A0A370QB64</accession>
<dbReference type="Proteomes" id="UP000255317">
    <property type="component" value="Unassembled WGS sequence"/>
</dbReference>
<evidence type="ECO:0000256" key="1">
    <source>
        <dbReference type="SAM" id="SignalP"/>
    </source>
</evidence>
<sequence>MRKILFLSAILCIITSVQVHSQGFECPPGAWCHPDGSGLGGGPWEYGFMAGMTEAADAVGKASQGDPCGEKSYAEQVYCYPAQWLAGVIACGYGEDTPQHTMCDEDDSGDTSTESLTNKEREILKKVKNKAVHLNPNFRPVYITAKNSKKALKDYLAKTKRGQTIKKWKQGYTLTLAYKYYTSEDKKDYTAVFHLKNKKGNVIANPTLFTKKNKVYIADILHKK</sequence>
<name>A0A370QB64_9FLAO</name>
<keyword evidence="3" id="KW-1185">Reference proteome</keyword>
<dbReference type="OrthoDB" id="9840645at2"/>
<proteinExistence type="predicted"/>
<keyword evidence="1" id="KW-0732">Signal</keyword>
<gene>
    <name evidence="2" type="ORF">C8D94_103429</name>
</gene>
<reference evidence="2 3" key="1">
    <citation type="submission" date="2018-07" db="EMBL/GenBank/DDBJ databases">
        <title>Genomic Encyclopedia of Type Strains, Phase IV (KMG-IV): sequencing the most valuable type-strain genomes for metagenomic binning, comparative biology and taxonomic classification.</title>
        <authorList>
            <person name="Goeker M."/>
        </authorList>
    </citation>
    <scope>NUCLEOTIDE SEQUENCE [LARGE SCALE GENOMIC DNA]</scope>
    <source>
        <strain evidence="2 3">DSM 101478</strain>
    </source>
</reference>
<feature type="chain" id="PRO_5016828272" evidence="1">
    <location>
        <begin position="22"/>
        <end position="224"/>
    </location>
</feature>